<evidence type="ECO:0000313" key="3">
    <source>
        <dbReference type="Proteomes" id="UP000555103"/>
    </source>
</evidence>
<comment type="caution">
    <text evidence="2">The sequence shown here is derived from an EMBL/GenBank/DDBJ whole genome shotgun (WGS) entry which is preliminary data.</text>
</comment>
<dbReference type="Pfam" id="PF03061">
    <property type="entry name" value="4HBT"/>
    <property type="match status" value="1"/>
</dbReference>
<dbReference type="PANTHER" id="PTHR47260:SF1">
    <property type="entry name" value="UPF0644 PROTEIN PB2B4.06"/>
    <property type="match status" value="1"/>
</dbReference>
<dbReference type="PANTHER" id="PTHR47260">
    <property type="entry name" value="UPF0644 PROTEIN PB2B4.06"/>
    <property type="match status" value="1"/>
</dbReference>
<dbReference type="Proteomes" id="UP000555103">
    <property type="component" value="Unassembled WGS sequence"/>
</dbReference>
<evidence type="ECO:0000313" key="2">
    <source>
        <dbReference type="EMBL" id="MBB4034670.1"/>
    </source>
</evidence>
<dbReference type="InterPro" id="IPR052061">
    <property type="entry name" value="PTE-AB_protein"/>
</dbReference>
<protein>
    <submittedName>
        <fullName evidence="2">Uncharacterized protein (TIGR00369 family)</fullName>
    </submittedName>
</protein>
<dbReference type="CDD" id="cd03443">
    <property type="entry name" value="PaaI_thioesterase"/>
    <property type="match status" value="1"/>
</dbReference>
<dbReference type="InterPro" id="IPR029069">
    <property type="entry name" value="HotDog_dom_sf"/>
</dbReference>
<evidence type="ECO:0000259" key="1">
    <source>
        <dbReference type="Pfam" id="PF03061"/>
    </source>
</evidence>
<dbReference type="SUPFAM" id="SSF54637">
    <property type="entry name" value="Thioesterase/thiol ester dehydrase-isomerase"/>
    <property type="match status" value="1"/>
</dbReference>
<accession>A0A840CFD1</accession>
<dbReference type="RefSeq" id="WP_183305632.1">
    <property type="nucleotide sequence ID" value="NZ_JACIEP010000002.1"/>
</dbReference>
<sequence>MKKIINPWEGVEGYMCFACSPQNPNGLHMEFFEDEDDVVALWKPTKYEQGWLDTLHGGIQSTLMDEVAGWVIVRKLQTTGVTSRLEAKFMKSISTKEPQISVRGRIKEQKRNAVFLETEIFDSQGELCARADLVYFIVSPEKASEEFYFKGCKIEGEK</sequence>
<dbReference type="Gene3D" id="3.10.129.10">
    <property type="entry name" value="Hotdog Thioesterase"/>
    <property type="match status" value="1"/>
</dbReference>
<dbReference type="GO" id="GO:0016790">
    <property type="term" value="F:thiolester hydrolase activity"/>
    <property type="evidence" value="ECO:0007669"/>
    <property type="project" value="UniProtKB-ARBA"/>
</dbReference>
<proteinExistence type="predicted"/>
<dbReference type="InterPro" id="IPR006683">
    <property type="entry name" value="Thioestr_dom"/>
</dbReference>
<dbReference type="AlphaFoldDB" id="A0A840CFD1"/>
<feature type="domain" description="Thioesterase" evidence="1">
    <location>
        <begin position="54"/>
        <end position="129"/>
    </location>
</feature>
<keyword evidence="3" id="KW-1185">Reference proteome</keyword>
<dbReference type="EMBL" id="JACIEP010000002">
    <property type="protein sequence ID" value="MBB4034670.1"/>
    <property type="molecule type" value="Genomic_DNA"/>
</dbReference>
<name>A0A840CFD1_9BACT</name>
<gene>
    <name evidence="2" type="ORF">GGR21_000557</name>
</gene>
<reference evidence="2 3" key="1">
    <citation type="submission" date="2020-08" db="EMBL/GenBank/DDBJ databases">
        <title>Genomic Encyclopedia of Type Strains, Phase IV (KMG-IV): sequencing the most valuable type-strain genomes for metagenomic binning, comparative biology and taxonomic classification.</title>
        <authorList>
            <person name="Goeker M."/>
        </authorList>
    </citation>
    <scope>NUCLEOTIDE SEQUENCE [LARGE SCALE GENOMIC DNA]</scope>
    <source>
        <strain evidence="2 3">DSM 104969</strain>
    </source>
</reference>
<organism evidence="2 3">
    <name type="scientific">Dysgonomonas hofstadii</name>
    <dbReference type="NCBI Taxonomy" id="637886"/>
    <lineage>
        <taxon>Bacteria</taxon>
        <taxon>Pseudomonadati</taxon>
        <taxon>Bacteroidota</taxon>
        <taxon>Bacteroidia</taxon>
        <taxon>Bacteroidales</taxon>
        <taxon>Dysgonomonadaceae</taxon>
        <taxon>Dysgonomonas</taxon>
    </lineage>
</organism>